<dbReference type="Proteomes" id="UP000015105">
    <property type="component" value="Chromosome 2D"/>
</dbReference>
<proteinExistence type="predicted"/>
<reference evidence="1" key="5">
    <citation type="journal article" date="2021" name="G3 (Bethesda)">
        <title>Aegilops tauschii genome assembly Aet v5.0 features greater sequence contiguity and improved annotation.</title>
        <authorList>
            <person name="Wang L."/>
            <person name="Zhu T."/>
            <person name="Rodriguez J.C."/>
            <person name="Deal K.R."/>
            <person name="Dubcovsky J."/>
            <person name="McGuire P.E."/>
            <person name="Lux T."/>
            <person name="Spannagl M."/>
            <person name="Mayer K.F.X."/>
            <person name="Baldrich P."/>
            <person name="Meyers B.C."/>
            <person name="Huo N."/>
            <person name="Gu Y.Q."/>
            <person name="Zhou H."/>
            <person name="Devos K.M."/>
            <person name="Bennetzen J.L."/>
            <person name="Unver T."/>
            <person name="Budak H."/>
            <person name="Gulick P.J."/>
            <person name="Galiba G."/>
            <person name="Kalapos B."/>
            <person name="Nelson D.R."/>
            <person name="Li P."/>
            <person name="You F.M."/>
            <person name="Luo M.C."/>
            <person name="Dvorak J."/>
        </authorList>
    </citation>
    <scope>NUCLEOTIDE SEQUENCE [LARGE SCALE GENOMIC DNA]</scope>
    <source>
        <strain evidence="1">cv. AL8/78</strain>
    </source>
</reference>
<evidence type="ECO:0008006" key="3">
    <source>
        <dbReference type="Google" id="ProtNLM"/>
    </source>
</evidence>
<organism evidence="1 2">
    <name type="scientific">Aegilops tauschii subsp. strangulata</name>
    <name type="common">Goatgrass</name>
    <dbReference type="NCBI Taxonomy" id="200361"/>
    <lineage>
        <taxon>Eukaryota</taxon>
        <taxon>Viridiplantae</taxon>
        <taxon>Streptophyta</taxon>
        <taxon>Embryophyta</taxon>
        <taxon>Tracheophyta</taxon>
        <taxon>Spermatophyta</taxon>
        <taxon>Magnoliopsida</taxon>
        <taxon>Liliopsida</taxon>
        <taxon>Poales</taxon>
        <taxon>Poaceae</taxon>
        <taxon>BOP clade</taxon>
        <taxon>Pooideae</taxon>
        <taxon>Triticodae</taxon>
        <taxon>Triticeae</taxon>
        <taxon>Triticinae</taxon>
        <taxon>Aegilops</taxon>
    </lineage>
</organism>
<dbReference type="Gramene" id="AET2Gv20534100.1">
    <property type="protein sequence ID" value="AET2Gv20534100.1"/>
    <property type="gene ID" value="AET2Gv20534100"/>
</dbReference>
<dbReference type="AlphaFoldDB" id="A0A453BJN6"/>
<reference evidence="2" key="2">
    <citation type="journal article" date="2017" name="Nat. Plants">
        <title>The Aegilops tauschii genome reveals multiple impacts of transposons.</title>
        <authorList>
            <person name="Zhao G."/>
            <person name="Zou C."/>
            <person name="Li K."/>
            <person name="Wang K."/>
            <person name="Li T."/>
            <person name="Gao L."/>
            <person name="Zhang X."/>
            <person name="Wang H."/>
            <person name="Yang Z."/>
            <person name="Liu X."/>
            <person name="Jiang W."/>
            <person name="Mao L."/>
            <person name="Kong X."/>
            <person name="Jiao Y."/>
            <person name="Jia J."/>
        </authorList>
    </citation>
    <scope>NUCLEOTIDE SEQUENCE [LARGE SCALE GENOMIC DNA]</scope>
    <source>
        <strain evidence="2">cv. AL8/78</strain>
    </source>
</reference>
<reference evidence="1" key="3">
    <citation type="journal article" date="2017" name="Nature">
        <title>Genome sequence of the progenitor of the wheat D genome Aegilops tauschii.</title>
        <authorList>
            <person name="Luo M.C."/>
            <person name="Gu Y.Q."/>
            <person name="Puiu D."/>
            <person name="Wang H."/>
            <person name="Twardziok S.O."/>
            <person name="Deal K.R."/>
            <person name="Huo N."/>
            <person name="Zhu T."/>
            <person name="Wang L."/>
            <person name="Wang Y."/>
            <person name="McGuire P.E."/>
            <person name="Liu S."/>
            <person name="Long H."/>
            <person name="Ramasamy R.K."/>
            <person name="Rodriguez J.C."/>
            <person name="Van S.L."/>
            <person name="Yuan L."/>
            <person name="Wang Z."/>
            <person name="Xia Z."/>
            <person name="Xiao L."/>
            <person name="Anderson O.D."/>
            <person name="Ouyang S."/>
            <person name="Liang Y."/>
            <person name="Zimin A.V."/>
            <person name="Pertea G."/>
            <person name="Qi P."/>
            <person name="Bennetzen J.L."/>
            <person name="Dai X."/>
            <person name="Dawson M.W."/>
            <person name="Muller H.G."/>
            <person name="Kugler K."/>
            <person name="Rivarola-Duarte L."/>
            <person name="Spannagl M."/>
            <person name="Mayer K.F.X."/>
            <person name="Lu F.H."/>
            <person name="Bevan M.W."/>
            <person name="Leroy P."/>
            <person name="Li P."/>
            <person name="You F.M."/>
            <person name="Sun Q."/>
            <person name="Liu Z."/>
            <person name="Lyons E."/>
            <person name="Wicker T."/>
            <person name="Salzberg S.L."/>
            <person name="Devos K.M."/>
            <person name="Dvorak J."/>
        </authorList>
    </citation>
    <scope>NUCLEOTIDE SEQUENCE [LARGE SCALE GENOMIC DNA]</scope>
    <source>
        <strain evidence="1">cv. AL8/78</strain>
    </source>
</reference>
<evidence type="ECO:0000313" key="2">
    <source>
        <dbReference type="Proteomes" id="UP000015105"/>
    </source>
</evidence>
<evidence type="ECO:0000313" key="1">
    <source>
        <dbReference type="EnsemblPlants" id="AET2Gv20534100.1"/>
    </source>
</evidence>
<dbReference type="PANTHER" id="PTHR33710">
    <property type="entry name" value="BNAC02G09200D PROTEIN"/>
    <property type="match status" value="1"/>
</dbReference>
<sequence>MQQAPLLEKLDWVFTSESWTSHFPNTLVQPLSKPVSDHIPCQVQVGTHIPKSKIFRFENFWLQIEGFKDIVKQNWEQAINIPDSAKRITAKFKRLRKCLKIWAKSISQLSISIKATNEVILFLDSIEDFRTLTLQEWNGREFLKQHLHTLLERQRVYWQQRATIRWVKFGEANSKYFQAKATIKYKVNHIASLQDDLGNIHREHNAKANILFNAFKKRLNTSVPTFNPLNFGNLLNRDVDFSLLEIPFSQEEIDTVVKNLPNDKAPGPDGFNTNFIKHCWDILPLISTL</sequence>
<reference evidence="2" key="1">
    <citation type="journal article" date="2014" name="Science">
        <title>Ancient hybridizations among the ancestral genomes of bread wheat.</title>
        <authorList>
            <consortium name="International Wheat Genome Sequencing Consortium,"/>
            <person name="Marcussen T."/>
            <person name="Sandve S.R."/>
            <person name="Heier L."/>
            <person name="Spannagl M."/>
            <person name="Pfeifer M."/>
            <person name="Jakobsen K.S."/>
            <person name="Wulff B.B."/>
            <person name="Steuernagel B."/>
            <person name="Mayer K.F."/>
            <person name="Olsen O.A."/>
        </authorList>
    </citation>
    <scope>NUCLEOTIDE SEQUENCE [LARGE SCALE GENOMIC DNA]</scope>
    <source>
        <strain evidence="2">cv. AL8/78</strain>
    </source>
</reference>
<dbReference type="PANTHER" id="PTHR33710:SF48">
    <property type="entry name" value="OS02G0307075 PROTEIN"/>
    <property type="match status" value="1"/>
</dbReference>
<accession>A0A453BJN6</accession>
<dbReference type="STRING" id="200361.A0A453BJN6"/>
<reference evidence="1" key="4">
    <citation type="submission" date="2019-03" db="UniProtKB">
        <authorList>
            <consortium name="EnsemblPlants"/>
        </authorList>
    </citation>
    <scope>IDENTIFICATION</scope>
</reference>
<dbReference type="EnsemblPlants" id="AET2Gv20534100.1">
    <property type="protein sequence ID" value="AET2Gv20534100.1"/>
    <property type="gene ID" value="AET2Gv20534100"/>
</dbReference>
<protein>
    <recommendedName>
        <fullName evidence="3">Reverse transcriptase domain-containing protein</fullName>
    </recommendedName>
</protein>
<name>A0A453BJN6_AEGTS</name>
<keyword evidence="2" id="KW-1185">Reference proteome</keyword>